<evidence type="ECO:0000259" key="2">
    <source>
        <dbReference type="Pfam" id="PF04892"/>
    </source>
</evidence>
<dbReference type="InterPro" id="IPR006976">
    <property type="entry name" value="VanZ-like"/>
</dbReference>
<dbReference type="AlphaFoldDB" id="A0A510USY3"/>
<dbReference type="EMBL" id="BJUA01000006">
    <property type="protein sequence ID" value="GEK17753.1"/>
    <property type="molecule type" value="Genomic_DNA"/>
</dbReference>
<feature type="transmembrane region" description="Helical" evidence="1">
    <location>
        <begin position="141"/>
        <end position="162"/>
    </location>
</feature>
<organism evidence="3 4">
    <name type="scientific">Cellulomonas persica</name>
    <dbReference type="NCBI Taxonomy" id="76861"/>
    <lineage>
        <taxon>Bacteria</taxon>
        <taxon>Bacillati</taxon>
        <taxon>Actinomycetota</taxon>
        <taxon>Actinomycetes</taxon>
        <taxon>Micrococcales</taxon>
        <taxon>Cellulomonadaceae</taxon>
        <taxon>Cellulomonas</taxon>
    </lineage>
</organism>
<keyword evidence="1" id="KW-1133">Transmembrane helix</keyword>
<feature type="transmembrane region" description="Helical" evidence="1">
    <location>
        <begin position="258"/>
        <end position="276"/>
    </location>
</feature>
<dbReference type="PANTHER" id="PTHR36834:SF1">
    <property type="entry name" value="INTEGRAL MEMBRANE PROTEIN"/>
    <property type="match status" value="1"/>
</dbReference>
<feature type="transmembrane region" description="Helical" evidence="1">
    <location>
        <begin position="43"/>
        <end position="64"/>
    </location>
</feature>
<proteinExistence type="predicted"/>
<reference evidence="3 4" key="1">
    <citation type="submission" date="2019-07" db="EMBL/GenBank/DDBJ databases">
        <title>Whole genome shotgun sequence of Cellulomonas persica NBRC 101101.</title>
        <authorList>
            <person name="Hosoyama A."/>
            <person name="Uohara A."/>
            <person name="Ohji S."/>
            <person name="Ichikawa N."/>
        </authorList>
    </citation>
    <scope>NUCLEOTIDE SEQUENCE [LARGE SCALE GENOMIC DNA]</scope>
    <source>
        <strain evidence="3 4">NBRC 101101</strain>
    </source>
</reference>
<comment type="caution">
    <text evidence="3">The sequence shown here is derived from an EMBL/GenBank/DDBJ whole genome shotgun (WGS) entry which is preliminary data.</text>
</comment>
<evidence type="ECO:0000313" key="3">
    <source>
        <dbReference type="EMBL" id="GEK17753.1"/>
    </source>
</evidence>
<dbReference type="OrthoDB" id="4822551at2"/>
<dbReference type="InterPro" id="IPR053150">
    <property type="entry name" value="Teicoplanin_resist-assoc"/>
</dbReference>
<keyword evidence="1" id="KW-0812">Transmembrane</keyword>
<feature type="transmembrane region" description="Helical" evidence="1">
    <location>
        <begin position="339"/>
        <end position="357"/>
    </location>
</feature>
<feature type="transmembrane region" description="Helical" evidence="1">
    <location>
        <begin position="174"/>
        <end position="196"/>
    </location>
</feature>
<sequence>MAVREAWTWPAYTGVLVGTALFVVLFVPALVWQFRAYGRPSLLRLLTVAAACVYVVALVAYTLLPLPTGDRAAWCAAHVADHNGDPLQMLRDIRAVRAEIGSRATLRSVVFLQVAFNVLLFVPFGVLVRVLLRWGVALTTIAALATSLVIEATQYTGVFGLIGCSYRVGDVDDVITNTAGAFLGAVLAPLVLHVVPSSSSLATERGLPRPVSVWRRWTGMALDAGAALALGAAVTVGARVLLAVGGASRVEIATAQAGWLSVVLPFVVVLVLPALLGSGASWGQRVVWLEPVSVDEHGRAVRAGRPRSLARALVVGGLWWVLVSASSVERLPDDLASRLTVAGWTLAGAAVVTVAFTRRGLSGLLAGTQVVDSRERPDA</sequence>
<feature type="domain" description="VanZ-like" evidence="2">
    <location>
        <begin position="52"/>
        <end position="191"/>
    </location>
</feature>
<name>A0A510USY3_9CELL</name>
<evidence type="ECO:0000313" key="4">
    <source>
        <dbReference type="Proteomes" id="UP000321386"/>
    </source>
</evidence>
<evidence type="ECO:0000256" key="1">
    <source>
        <dbReference type="SAM" id="Phobius"/>
    </source>
</evidence>
<dbReference type="Proteomes" id="UP000321386">
    <property type="component" value="Unassembled WGS sequence"/>
</dbReference>
<dbReference type="PANTHER" id="PTHR36834">
    <property type="entry name" value="MEMBRANE PROTEIN-RELATED"/>
    <property type="match status" value="1"/>
</dbReference>
<feature type="transmembrane region" description="Helical" evidence="1">
    <location>
        <begin position="12"/>
        <end position="31"/>
    </location>
</feature>
<dbReference type="Pfam" id="PF04892">
    <property type="entry name" value="VanZ"/>
    <property type="match status" value="1"/>
</dbReference>
<feature type="transmembrane region" description="Helical" evidence="1">
    <location>
        <begin position="217"/>
        <end position="238"/>
    </location>
</feature>
<feature type="transmembrane region" description="Helical" evidence="1">
    <location>
        <begin position="110"/>
        <end position="132"/>
    </location>
</feature>
<gene>
    <name evidence="3" type="ORF">CPE01_14860</name>
</gene>
<feature type="transmembrane region" description="Helical" evidence="1">
    <location>
        <begin position="309"/>
        <end position="327"/>
    </location>
</feature>
<protein>
    <recommendedName>
        <fullName evidence="2">VanZ-like domain-containing protein</fullName>
    </recommendedName>
</protein>
<accession>A0A510USY3</accession>
<keyword evidence="1" id="KW-0472">Membrane</keyword>
<keyword evidence="4" id="KW-1185">Reference proteome</keyword>